<comment type="caution">
    <text evidence="2">The sequence shown here is derived from an EMBL/GenBank/DDBJ whole genome shotgun (WGS) entry which is preliminary data.</text>
</comment>
<evidence type="ECO:0000313" key="3">
    <source>
        <dbReference type="Proteomes" id="UP001321473"/>
    </source>
</evidence>
<sequence length="139" mass="15776">MLVKILPQAKQCTVVTAIPFTNRLCRRRPSFLDDSSGSEDEVKSPVQRSSPSPCVAGTPFSKDEDAWFLESLSESVPLENCRPDTIRFRRNFRKSREDLTKALFSIFNKEVFAGKQVRLKLSFKDLHSEEGTLGMPDVH</sequence>
<accession>A0AAQ4FD08</accession>
<name>A0AAQ4FD08_AMBAM</name>
<proteinExistence type="predicted"/>
<reference evidence="2 3" key="1">
    <citation type="journal article" date="2023" name="Arcadia Sci">
        <title>De novo assembly of a long-read Amblyomma americanum tick genome.</title>
        <authorList>
            <person name="Chou S."/>
            <person name="Poskanzer K.E."/>
            <person name="Rollins M."/>
            <person name="Thuy-Boun P.S."/>
        </authorList>
    </citation>
    <scope>NUCLEOTIDE SEQUENCE [LARGE SCALE GENOMIC DNA]</scope>
    <source>
        <strain evidence="2">F_SG_1</strain>
        <tissue evidence="2">Salivary glands</tissue>
    </source>
</reference>
<keyword evidence="3" id="KW-1185">Reference proteome</keyword>
<organism evidence="2 3">
    <name type="scientific">Amblyomma americanum</name>
    <name type="common">Lone star tick</name>
    <dbReference type="NCBI Taxonomy" id="6943"/>
    <lineage>
        <taxon>Eukaryota</taxon>
        <taxon>Metazoa</taxon>
        <taxon>Ecdysozoa</taxon>
        <taxon>Arthropoda</taxon>
        <taxon>Chelicerata</taxon>
        <taxon>Arachnida</taxon>
        <taxon>Acari</taxon>
        <taxon>Parasitiformes</taxon>
        <taxon>Ixodida</taxon>
        <taxon>Ixodoidea</taxon>
        <taxon>Ixodidae</taxon>
        <taxon>Amblyomminae</taxon>
        <taxon>Amblyomma</taxon>
    </lineage>
</organism>
<protein>
    <submittedName>
        <fullName evidence="2">Uncharacterized protein</fullName>
    </submittedName>
</protein>
<evidence type="ECO:0000256" key="1">
    <source>
        <dbReference type="SAM" id="MobiDB-lite"/>
    </source>
</evidence>
<gene>
    <name evidence="2" type="ORF">V5799_008531</name>
</gene>
<evidence type="ECO:0000313" key="2">
    <source>
        <dbReference type="EMBL" id="KAK8785107.1"/>
    </source>
</evidence>
<feature type="region of interest" description="Disordered" evidence="1">
    <location>
        <begin position="31"/>
        <end position="58"/>
    </location>
</feature>
<dbReference type="EMBL" id="JARKHS020003937">
    <property type="protein sequence ID" value="KAK8785107.1"/>
    <property type="molecule type" value="Genomic_DNA"/>
</dbReference>
<dbReference type="Proteomes" id="UP001321473">
    <property type="component" value="Unassembled WGS sequence"/>
</dbReference>
<dbReference type="AlphaFoldDB" id="A0AAQ4FD08"/>